<organism evidence="1 2">
    <name type="scientific">Peronosclerospora sorghi</name>
    <dbReference type="NCBI Taxonomy" id="230839"/>
    <lineage>
        <taxon>Eukaryota</taxon>
        <taxon>Sar</taxon>
        <taxon>Stramenopiles</taxon>
        <taxon>Oomycota</taxon>
        <taxon>Peronosporomycetes</taxon>
        <taxon>Peronosporales</taxon>
        <taxon>Peronosporaceae</taxon>
        <taxon>Peronosclerospora</taxon>
    </lineage>
</organism>
<comment type="caution">
    <text evidence="1">The sequence shown here is derived from an EMBL/GenBank/DDBJ whole genome shotgun (WGS) entry which is preliminary data.</text>
</comment>
<proteinExistence type="predicted"/>
<reference evidence="1 2" key="1">
    <citation type="journal article" date="2022" name="bioRxiv">
        <title>The genome of the oomycete Peronosclerospora sorghi, a cosmopolitan pathogen of maize and sorghum, is inflated with dispersed pseudogenes.</title>
        <authorList>
            <person name="Fletcher K."/>
            <person name="Martin F."/>
            <person name="Isakeit T."/>
            <person name="Cavanaugh K."/>
            <person name="Magill C."/>
            <person name="Michelmore R."/>
        </authorList>
    </citation>
    <scope>NUCLEOTIDE SEQUENCE [LARGE SCALE GENOMIC DNA]</scope>
    <source>
        <strain evidence="1">P6</strain>
    </source>
</reference>
<evidence type="ECO:0000313" key="2">
    <source>
        <dbReference type="Proteomes" id="UP001163321"/>
    </source>
</evidence>
<gene>
    <name evidence="1" type="ORF">PsorP6_006956</name>
</gene>
<keyword evidence="2" id="KW-1185">Reference proteome</keyword>
<dbReference type="Proteomes" id="UP001163321">
    <property type="component" value="Chromosome 3"/>
</dbReference>
<sequence>MVGSRMSRENPNMSIRQRSRSEGLARAAARRPSLLLHSPLDPQDNTTRCPVTELFVRTSDGVMFQDEDFQRETIAKAERLIEAALSPDSTERNALIAKKALRYREMRSRRPKEWIIPTVTPRTQSCPVLTSKCVATHGASAIPAARWLYLMVWISCAAWVSQSTVSISVLATTIVWILLAFMITMSSIHLGLNHYAPEWLYIPILVVGGLLILSALLSWCGASNRSCSLCLSCSSYLLLLLALTELVLGVVIFTQGATINRFLRQHQQELHITDDQLHRLEENKFIPAYGLVALFAMELLRFCCSSALDRTRRHRKYQYRQLRTLDDLDEELLAVQKEKDISRKYVSLRDSYKNKYGHRDAVPVHKYTSDCGVVYV</sequence>
<dbReference type="EMBL" id="CM047582">
    <property type="protein sequence ID" value="KAI9915048.1"/>
    <property type="molecule type" value="Genomic_DNA"/>
</dbReference>
<name>A0ACC0WAT5_9STRA</name>
<protein>
    <submittedName>
        <fullName evidence="1">Uncharacterized protein</fullName>
    </submittedName>
</protein>
<accession>A0ACC0WAT5</accession>
<evidence type="ECO:0000313" key="1">
    <source>
        <dbReference type="EMBL" id="KAI9915048.1"/>
    </source>
</evidence>